<dbReference type="RefSeq" id="WP_091852504.1">
    <property type="nucleotide sequence ID" value="NZ_FOHZ01000011.1"/>
</dbReference>
<feature type="signal peptide" evidence="1">
    <location>
        <begin position="1"/>
        <end position="25"/>
    </location>
</feature>
<feature type="chain" id="PRO_5011457977" evidence="1">
    <location>
        <begin position="26"/>
        <end position="164"/>
    </location>
</feature>
<dbReference type="EMBL" id="FOHZ01000011">
    <property type="protein sequence ID" value="SET51970.1"/>
    <property type="molecule type" value="Genomic_DNA"/>
</dbReference>
<dbReference type="AlphaFoldDB" id="A0A1I0F2E0"/>
<keyword evidence="1" id="KW-0732">Signal</keyword>
<dbReference type="Proteomes" id="UP000198762">
    <property type="component" value="Unassembled WGS sequence"/>
</dbReference>
<name>A0A1I0F2E0_9GAMM</name>
<organism evidence="3 4">
    <name type="scientific">Marinobacter segnicrescens</name>
    <dbReference type="NCBI Taxonomy" id="430453"/>
    <lineage>
        <taxon>Bacteria</taxon>
        <taxon>Pseudomonadati</taxon>
        <taxon>Pseudomonadota</taxon>
        <taxon>Gammaproteobacteria</taxon>
        <taxon>Pseudomonadales</taxon>
        <taxon>Marinobacteraceae</taxon>
        <taxon>Marinobacter</taxon>
    </lineage>
</organism>
<dbReference type="InterPro" id="IPR025748">
    <property type="entry name" value="PrcB_C_dom"/>
</dbReference>
<sequence length="164" mass="17326">MIHWLRVKGLTASILVIATTLTACAGSRDQGAADGPTARQVTAASQCGFTEPGLLYMDSRQRLEEVTGARGVNLTAMEDHDFRNEHLLLVAAGRKPTGGYGVALDSSRLEGGVLKLTMTLRTPSPDQMVTQALTSPCAVVAVVAEGWETVHVTGPGLPDLSLER</sequence>
<evidence type="ECO:0000313" key="3">
    <source>
        <dbReference type="EMBL" id="SET51970.1"/>
    </source>
</evidence>
<dbReference type="PROSITE" id="PS51257">
    <property type="entry name" value="PROKAR_LIPOPROTEIN"/>
    <property type="match status" value="1"/>
</dbReference>
<evidence type="ECO:0000313" key="4">
    <source>
        <dbReference type="Proteomes" id="UP000198762"/>
    </source>
</evidence>
<keyword evidence="4" id="KW-1185">Reference proteome</keyword>
<proteinExistence type="predicted"/>
<protein>
    <submittedName>
        <fullName evidence="3">PrcB C-terminal</fullName>
    </submittedName>
</protein>
<evidence type="ECO:0000259" key="2">
    <source>
        <dbReference type="Pfam" id="PF14343"/>
    </source>
</evidence>
<evidence type="ECO:0000256" key="1">
    <source>
        <dbReference type="SAM" id="SignalP"/>
    </source>
</evidence>
<gene>
    <name evidence="3" type="ORF">SAMN04487962_111100</name>
</gene>
<reference evidence="4" key="1">
    <citation type="submission" date="2016-10" db="EMBL/GenBank/DDBJ databases">
        <authorList>
            <person name="Varghese N."/>
            <person name="Submissions S."/>
        </authorList>
    </citation>
    <scope>NUCLEOTIDE SEQUENCE [LARGE SCALE GENOMIC DNA]</scope>
    <source>
        <strain evidence="4">CGMCC 1.6489</strain>
    </source>
</reference>
<dbReference type="Pfam" id="PF14343">
    <property type="entry name" value="PrcB_C"/>
    <property type="match status" value="1"/>
</dbReference>
<dbReference type="OrthoDB" id="7063364at2"/>
<accession>A0A1I0F2E0</accession>
<dbReference type="STRING" id="430453.SAMN04487962_111100"/>
<feature type="domain" description="PrcB C-terminal" evidence="2">
    <location>
        <begin position="88"/>
        <end position="142"/>
    </location>
</feature>